<dbReference type="PRINTS" id="PR01415">
    <property type="entry name" value="ANKYRIN"/>
</dbReference>
<dbReference type="InterPro" id="IPR002110">
    <property type="entry name" value="Ankyrin_rpt"/>
</dbReference>
<feature type="repeat" description="ANK" evidence="1">
    <location>
        <begin position="377"/>
        <end position="409"/>
    </location>
</feature>
<dbReference type="SMART" id="SM00248">
    <property type="entry name" value="ANK"/>
    <property type="match status" value="8"/>
</dbReference>
<dbReference type="PANTHER" id="PTHR24182">
    <property type="entry name" value="ANKYRIN REPEAT AND SOCS BOX CONTAINING 4"/>
    <property type="match status" value="1"/>
</dbReference>
<evidence type="ECO:0000259" key="2">
    <source>
        <dbReference type="Pfam" id="PF11929"/>
    </source>
</evidence>
<evidence type="ECO:0000256" key="1">
    <source>
        <dbReference type="PROSITE-ProRule" id="PRU00023"/>
    </source>
</evidence>
<dbReference type="Proteomes" id="UP000001542">
    <property type="component" value="Unassembled WGS sequence"/>
</dbReference>
<dbReference type="eggNOG" id="KOG4177">
    <property type="taxonomic scope" value="Eukaryota"/>
</dbReference>
<sequence>MSEQCIPPDKYLKLRDQYKYYIDSYNALYQLKTENEEDLNKIYKMIRTELIDSKKFIPQNIIKDILNIIPYKNRYTKSYLYLAKLIYDDYHVKEVINVNTISKFLFYKEYGIRLDNSGDFERIRSGNLDIHTEDTIYRAIMYNDLERFIIFTEREGFDKNQMLISKLYSNTRYSLLELCCYHGAVDCFKFLRTKFNSSITYECLEYSFLGGNPEIMSECLKYKEPVTYPVQKNAIISHNIDFITFLMNEYNVEIYLEYCAYYNNLEAFLVYFDRTNDINLCFVYSSMFNIPSLCKYFLSRGADINAENRDEQTALHCAALKNSKETAKFLISRHININKKDDDGHTPLHKAAIKNSRAVAQLLISHGANISVKDKHQGQTALLYAAYKNSKETAEILISHGININEKDNNRETALHKAAHENSKETAELLISHGINIDEKCEYGGTALHIAAYYNKETVELLISHGANVNEKDNEGKTPLHNAAQKMVKKQLNFLFHMVQMSMKKINMEEQLFIKQHRKMVKKQLKFLFHMVQIFMKKIKID</sequence>
<feature type="repeat" description="ANK" evidence="1">
    <location>
        <begin position="310"/>
        <end position="342"/>
    </location>
</feature>
<dbReference type="EMBL" id="DS113534">
    <property type="protein sequence ID" value="EAY02506.1"/>
    <property type="molecule type" value="Genomic_DNA"/>
</dbReference>
<feature type="repeat" description="ANK" evidence="1">
    <location>
        <begin position="410"/>
        <end position="442"/>
    </location>
</feature>
<dbReference type="PROSITE" id="PS50088">
    <property type="entry name" value="ANK_REPEAT"/>
    <property type="match status" value="5"/>
</dbReference>
<dbReference type="PROSITE" id="PS50297">
    <property type="entry name" value="ANK_REP_REGION"/>
    <property type="match status" value="5"/>
</dbReference>
<proteinExistence type="predicted"/>
<dbReference type="InParanoid" id="A2EXX3"/>
<feature type="repeat" description="ANK" evidence="1">
    <location>
        <begin position="443"/>
        <end position="474"/>
    </location>
</feature>
<dbReference type="KEGG" id="tva:4760346"/>
<dbReference type="AlphaFoldDB" id="A2EXX3"/>
<feature type="domain" description="DUF3447" evidence="2">
    <location>
        <begin position="195"/>
        <end position="271"/>
    </location>
</feature>
<dbReference type="Pfam" id="PF11929">
    <property type="entry name" value="DUF3447"/>
    <property type="match status" value="1"/>
</dbReference>
<keyword evidence="1" id="KW-0040">ANK repeat</keyword>
<dbReference type="RefSeq" id="XP_001314745.1">
    <property type="nucleotide sequence ID" value="XM_001314711.1"/>
</dbReference>
<dbReference type="Pfam" id="PF12796">
    <property type="entry name" value="Ank_2"/>
    <property type="match status" value="2"/>
</dbReference>
<dbReference type="VEuPathDB" id="TrichDB:TVAG_044670"/>
<accession>A2EXX3</accession>
<evidence type="ECO:0000313" key="4">
    <source>
        <dbReference type="Proteomes" id="UP000001542"/>
    </source>
</evidence>
<evidence type="ECO:0000313" key="3">
    <source>
        <dbReference type="EMBL" id="EAY02506.1"/>
    </source>
</evidence>
<gene>
    <name evidence="3" type="ORF">TVAG_020590</name>
</gene>
<dbReference type="InterPro" id="IPR036770">
    <property type="entry name" value="Ankyrin_rpt-contain_sf"/>
</dbReference>
<dbReference type="Gene3D" id="1.25.40.20">
    <property type="entry name" value="Ankyrin repeat-containing domain"/>
    <property type="match status" value="1"/>
</dbReference>
<dbReference type="VEuPathDB" id="TrichDB:TVAGG3_0318050"/>
<dbReference type="PANTHER" id="PTHR24182:SF13">
    <property type="entry name" value="LD18443P"/>
    <property type="match status" value="1"/>
</dbReference>
<keyword evidence="4" id="KW-1185">Reference proteome</keyword>
<feature type="repeat" description="ANK" evidence="1">
    <location>
        <begin position="343"/>
        <end position="375"/>
    </location>
</feature>
<dbReference type="OrthoDB" id="1893551at2759"/>
<dbReference type="SUPFAM" id="SSF48403">
    <property type="entry name" value="Ankyrin repeat"/>
    <property type="match status" value="2"/>
</dbReference>
<organism evidence="3 4">
    <name type="scientific">Trichomonas vaginalis (strain ATCC PRA-98 / G3)</name>
    <dbReference type="NCBI Taxonomy" id="412133"/>
    <lineage>
        <taxon>Eukaryota</taxon>
        <taxon>Metamonada</taxon>
        <taxon>Parabasalia</taxon>
        <taxon>Trichomonadida</taxon>
        <taxon>Trichomonadidae</taxon>
        <taxon>Trichomonas</taxon>
    </lineage>
</organism>
<dbReference type="Pfam" id="PF13637">
    <property type="entry name" value="Ank_4"/>
    <property type="match status" value="1"/>
</dbReference>
<dbReference type="InterPro" id="IPR020683">
    <property type="entry name" value="DUF3447"/>
</dbReference>
<name>A2EXX3_TRIV3</name>
<protein>
    <recommendedName>
        <fullName evidence="2">DUF3447 domain-containing protein</fullName>
    </recommendedName>
</protein>
<dbReference type="STRING" id="5722.A2EXX3"/>
<reference evidence="3" key="1">
    <citation type="submission" date="2006-10" db="EMBL/GenBank/DDBJ databases">
        <authorList>
            <person name="Amadeo P."/>
            <person name="Zhao Q."/>
            <person name="Wortman J."/>
            <person name="Fraser-Liggett C."/>
            <person name="Carlton J."/>
        </authorList>
    </citation>
    <scope>NUCLEOTIDE SEQUENCE</scope>
    <source>
        <strain evidence="3">G3</strain>
    </source>
</reference>
<reference evidence="3" key="2">
    <citation type="journal article" date="2007" name="Science">
        <title>Draft genome sequence of the sexually transmitted pathogen Trichomonas vaginalis.</title>
        <authorList>
            <person name="Carlton J.M."/>
            <person name="Hirt R.P."/>
            <person name="Silva J.C."/>
            <person name="Delcher A.L."/>
            <person name="Schatz M."/>
            <person name="Zhao Q."/>
            <person name="Wortman J.R."/>
            <person name="Bidwell S.L."/>
            <person name="Alsmark U.C.M."/>
            <person name="Besteiro S."/>
            <person name="Sicheritz-Ponten T."/>
            <person name="Noel C.J."/>
            <person name="Dacks J.B."/>
            <person name="Foster P.G."/>
            <person name="Simillion C."/>
            <person name="Van de Peer Y."/>
            <person name="Miranda-Saavedra D."/>
            <person name="Barton G.J."/>
            <person name="Westrop G.D."/>
            <person name="Mueller S."/>
            <person name="Dessi D."/>
            <person name="Fiori P.L."/>
            <person name="Ren Q."/>
            <person name="Paulsen I."/>
            <person name="Zhang H."/>
            <person name="Bastida-Corcuera F.D."/>
            <person name="Simoes-Barbosa A."/>
            <person name="Brown M.T."/>
            <person name="Hayes R.D."/>
            <person name="Mukherjee M."/>
            <person name="Okumura C.Y."/>
            <person name="Schneider R."/>
            <person name="Smith A.J."/>
            <person name="Vanacova S."/>
            <person name="Villalvazo M."/>
            <person name="Haas B.J."/>
            <person name="Pertea M."/>
            <person name="Feldblyum T.V."/>
            <person name="Utterback T.R."/>
            <person name="Shu C.L."/>
            <person name="Osoegawa K."/>
            <person name="de Jong P.J."/>
            <person name="Hrdy I."/>
            <person name="Horvathova L."/>
            <person name="Zubacova Z."/>
            <person name="Dolezal P."/>
            <person name="Malik S.B."/>
            <person name="Logsdon J.M. Jr."/>
            <person name="Henze K."/>
            <person name="Gupta A."/>
            <person name="Wang C.C."/>
            <person name="Dunne R.L."/>
            <person name="Upcroft J.A."/>
            <person name="Upcroft P."/>
            <person name="White O."/>
            <person name="Salzberg S.L."/>
            <person name="Tang P."/>
            <person name="Chiu C.-H."/>
            <person name="Lee Y.-S."/>
            <person name="Embley T.M."/>
            <person name="Coombs G.H."/>
            <person name="Mottram J.C."/>
            <person name="Tachezy J."/>
            <person name="Fraser-Liggett C.M."/>
            <person name="Johnson P.J."/>
        </authorList>
    </citation>
    <scope>NUCLEOTIDE SEQUENCE [LARGE SCALE GENOMIC DNA]</scope>
    <source>
        <strain evidence="3">G3</strain>
    </source>
</reference>